<dbReference type="Gene3D" id="3.40.220.10">
    <property type="entry name" value="Leucine Aminopeptidase, subunit E, domain 1"/>
    <property type="match status" value="1"/>
</dbReference>
<protein>
    <submittedName>
        <fullName evidence="2">Macro domain-containing protein</fullName>
    </submittedName>
</protein>
<evidence type="ECO:0000313" key="3">
    <source>
        <dbReference type="Proteomes" id="UP001172142"/>
    </source>
</evidence>
<dbReference type="InterPro" id="IPR002589">
    <property type="entry name" value="Macro_dom"/>
</dbReference>
<feature type="domain" description="Macro" evidence="1">
    <location>
        <begin position="1"/>
        <end position="168"/>
    </location>
</feature>
<evidence type="ECO:0000259" key="1">
    <source>
        <dbReference type="PROSITE" id="PS51154"/>
    </source>
</evidence>
<dbReference type="SMART" id="SM00506">
    <property type="entry name" value="A1pp"/>
    <property type="match status" value="1"/>
</dbReference>
<sequence length="332" mass="37379">MPLEIVRNDITNMQVDAIVNAANNALQMGGGVCGAIFRAAGAGKLQAACDLIGHCPTGEAVQTEAFDLQAKYIIHAVGPVWSGGDHGEERLLRSCYKNSLELAATLGCESIAFPLISSGIYGYPKEQALQVAISEIHDFLMQHEMHVYIVVFDKQSFGISEKLYKSVKQYVDENYIDKHELRYPRNRRIFEQEIMSEPVYGQSLQQETDQRTLEDIVGQIHESFSARLLRFIDEKNMTDAKTYKKANIDRKLFSKIRNSSNYTPMKKTVIAFAIALELDLDETAELLEAAGYTLSKSSKFDVIVEYFIERGNYNIYEINEALFAFDQQLLGA</sequence>
<gene>
    <name evidence="2" type="ORF">QWY13_16175</name>
</gene>
<dbReference type="Pfam" id="PF01661">
    <property type="entry name" value="Macro"/>
    <property type="match status" value="1"/>
</dbReference>
<dbReference type="RefSeq" id="WP_301857346.1">
    <property type="nucleotide sequence ID" value="NZ_JAUJWU010000005.1"/>
</dbReference>
<dbReference type="PANTHER" id="PTHR11106:SF27">
    <property type="entry name" value="MACRO DOMAIN-CONTAINING PROTEIN"/>
    <property type="match status" value="1"/>
</dbReference>
<dbReference type="PANTHER" id="PTHR11106">
    <property type="entry name" value="GANGLIOSIDE INDUCED DIFFERENTIATION ASSOCIATED PROTEIN 2-RELATED"/>
    <property type="match status" value="1"/>
</dbReference>
<comment type="caution">
    <text evidence="2">The sequence shown here is derived from an EMBL/GenBank/DDBJ whole genome shotgun (WGS) entry which is preliminary data.</text>
</comment>
<dbReference type="SUPFAM" id="SSF52949">
    <property type="entry name" value="Macro domain-like"/>
    <property type="match status" value="1"/>
</dbReference>
<organism evidence="2 3">
    <name type="scientific">Planococcus shenhongbingii</name>
    <dbReference type="NCBI Taxonomy" id="3058398"/>
    <lineage>
        <taxon>Bacteria</taxon>
        <taxon>Bacillati</taxon>
        <taxon>Bacillota</taxon>
        <taxon>Bacilli</taxon>
        <taxon>Bacillales</taxon>
        <taxon>Caryophanaceae</taxon>
        <taxon>Planococcus</taxon>
    </lineage>
</organism>
<name>A0ABT8NGK0_9BACL</name>
<dbReference type="InterPro" id="IPR043472">
    <property type="entry name" value="Macro_dom-like"/>
</dbReference>
<dbReference type="EMBL" id="JAUJWU010000005">
    <property type="protein sequence ID" value="MDN7247018.1"/>
    <property type="molecule type" value="Genomic_DNA"/>
</dbReference>
<reference evidence="2 3" key="1">
    <citation type="submission" date="2023-07" db="EMBL/GenBank/DDBJ databases">
        <title>Novel species in genus Planococcus.</title>
        <authorList>
            <person name="Ning S."/>
        </authorList>
    </citation>
    <scope>NUCLEOTIDE SEQUENCE [LARGE SCALE GENOMIC DNA]</scope>
    <source>
        <strain evidence="2 3">N017</strain>
    </source>
</reference>
<keyword evidence="3" id="KW-1185">Reference proteome</keyword>
<dbReference type="CDD" id="cd02908">
    <property type="entry name" value="Macro_OAADPr_deacetylase"/>
    <property type="match status" value="1"/>
</dbReference>
<accession>A0ABT8NGK0</accession>
<evidence type="ECO:0000313" key="2">
    <source>
        <dbReference type="EMBL" id="MDN7247018.1"/>
    </source>
</evidence>
<proteinExistence type="predicted"/>
<dbReference type="PROSITE" id="PS51154">
    <property type="entry name" value="MACRO"/>
    <property type="match status" value="1"/>
</dbReference>
<dbReference type="Proteomes" id="UP001172142">
    <property type="component" value="Unassembled WGS sequence"/>
</dbReference>